<feature type="binding site" evidence="9">
    <location>
        <begin position="330"/>
        <end position="334"/>
    </location>
    <ligand>
        <name>ATP</name>
        <dbReference type="ChEBI" id="CHEBI:30616"/>
    </ligand>
</feature>
<dbReference type="InterPro" id="IPR043129">
    <property type="entry name" value="ATPase_NBD"/>
</dbReference>
<evidence type="ECO:0000256" key="5">
    <source>
        <dbReference type="ARBA" id="ARBA00022741"/>
    </source>
</evidence>
<comment type="caution">
    <text evidence="11">The sequence shown here is derived from an EMBL/GenBank/DDBJ whole genome shotgun (WGS) entry which is preliminary data.</text>
</comment>
<comment type="catalytic activity">
    <reaction evidence="9">
        <text>acetate + ATP = acetyl phosphate + ADP</text>
        <dbReference type="Rhea" id="RHEA:11352"/>
        <dbReference type="ChEBI" id="CHEBI:22191"/>
        <dbReference type="ChEBI" id="CHEBI:30089"/>
        <dbReference type="ChEBI" id="CHEBI:30616"/>
        <dbReference type="ChEBI" id="CHEBI:456216"/>
        <dbReference type="EC" id="2.7.2.1"/>
    </reaction>
</comment>
<dbReference type="PIRSF" id="PIRSF000722">
    <property type="entry name" value="Acetate_prop_kin"/>
    <property type="match status" value="1"/>
</dbReference>
<dbReference type="OrthoDB" id="9802453at2"/>
<dbReference type="GO" id="GO:0006085">
    <property type="term" value="P:acetyl-CoA biosynthetic process"/>
    <property type="evidence" value="ECO:0007669"/>
    <property type="project" value="UniProtKB-UniRule"/>
</dbReference>
<comment type="function">
    <text evidence="9">Catalyzes the formation of acetyl phosphate from acetate and ATP. Can also catalyze the reverse reaction.</text>
</comment>
<feature type="binding site" evidence="9">
    <location>
        <begin position="285"/>
        <end position="287"/>
    </location>
    <ligand>
        <name>ATP</name>
        <dbReference type="ChEBI" id="CHEBI:30616"/>
    </ligand>
</feature>
<feature type="binding site" evidence="9">
    <location>
        <position position="380"/>
    </location>
    <ligand>
        <name>Mg(2+)</name>
        <dbReference type="ChEBI" id="CHEBI:18420"/>
    </ligand>
</feature>
<dbReference type="GO" id="GO:0000287">
    <property type="term" value="F:magnesium ion binding"/>
    <property type="evidence" value="ECO:0007669"/>
    <property type="project" value="UniProtKB-UniRule"/>
</dbReference>
<evidence type="ECO:0000256" key="9">
    <source>
        <dbReference type="HAMAP-Rule" id="MF_00020"/>
    </source>
</evidence>
<evidence type="ECO:0000256" key="10">
    <source>
        <dbReference type="RuleBase" id="RU003835"/>
    </source>
</evidence>
<keyword evidence="5 9" id="KW-0547">Nucleotide-binding</keyword>
<dbReference type="NCBIfam" id="TIGR00016">
    <property type="entry name" value="ackA"/>
    <property type="match status" value="1"/>
</dbReference>
<comment type="subcellular location">
    <subcellularLocation>
        <location evidence="9">Cytoplasm</location>
    </subcellularLocation>
</comment>
<comment type="similarity">
    <text evidence="1 9 10">Belongs to the acetokinase family.</text>
</comment>
<dbReference type="GO" id="GO:0005524">
    <property type="term" value="F:ATP binding"/>
    <property type="evidence" value="ECO:0007669"/>
    <property type="project" value="UniProtKB-KW"/>
</dbReference>
<evidence type="ECO:0000256" key="4">
    <source>
        <dbReference type="ARBA" id="ARBA00022723"/>
    </source>
</evidence>
<keyword evidence="6 9" id="KW-0418">Kinase</keyword>
<evidence type="ECO:0000256" key="3">
    <source>
        <dbReference type="ARBA" id="ARBA00022679"/>
    </source>
</evidence>
<dbReference type="GO" id="GO:0005829">
    <property type="term" value="C:cytosol"/>
    <property type="evidence" value="ECO:0007669"/>
    <property type="project" value="TreeGrafter"/>
</dbReference>
<dbReference type="InterPro" id="IPR023865">
    <property type="entry name" value="Aliphatic_acid_kinase_CS"/>
</dbReference>
<feature type="binding site" evidence="9">
    <location>
        <begin position="210"/>
        <end position="214"/>
    </location>
    <ligand>
        <name>ATP</name>
        <dbReference type="ChEBI" id="CHEBI:30616"/>
    </ligand>
</feature>
<organism evidence="11 12">
    <name type="scientific">Breoghania corrubedonensis</name>
    <dbReference type="NCBI Taxonomy" id="665038"/>
    <lineage>
        <taxon>Bacteria</taxon>
        <taxon>Pseudomonadati</taxon>
        <taxon>Pseudomonadota</taxon>
        <taxon>Alphaproteobacteria</taxon>
        <taxon>Hyphomicrobiales</taxon>
        <taxon>Stappiaceae</taxon>
        <taxon>Breoghania</taxon>
    </lineage>
</organism>
<keyword evidence="4 9" id="KW-0479">Metal-binding</keyword>
<dbReference type="GO" id="GO:0008776">
    <property type="term" value="F:acetate kinase activity"/>
    <property type="evidence" value="ECO:0007669"/>
    <property type="project" value="UniProtKB-UniRule"/>
</dbReference>
<dbReference type="InterPro" id="IPR000890">
    <property type="entry name" value="Aliphatic_acid_kin_short-chain"/>
</dbReference>
<protein>
    <recommendedName>
        <fullName evidence="9">Acetate kinase</fullName>
        <ecNumber evidence="9">2.7.2.1</ecNumber>
    </recommendedName>
    <alternativeName>
        <fullName evidence="9">Acetokinase</fullName>
    </alternativeName>
</protein>
<evidence type="ECO:0000256" key="1">
    <source>
        <dbReference type="ARBA" id="ARBA00008748"/>
    </source>
</evidence>
<reference evidence="11 12" key="1">
    <citation type="submission" date="2018-04" db="EMBL/GenBank/DDBJ databases">
        <title>Genomic Encyclopedia of Archaeal and Bacterial Type Strains, Phase II (KMG-II): from individual species to whole genera.</title>
        <authorList>
            <person name="Goeker M."/>
        </authorList>
    </citation>
    <scope>NUCLEOTIDE SEQUENCE [LARGE SCALE GENOMIC DNA]</scope>
    <source>
        <strain evidence="11 12">DSM 23382</strain>
    </source>
</reference>
<evidence type="ECO:0000256" key="2">
    <source>
        <dbReference type="ARBA" id="ARBA00022490"/>
    </source>
</evidence>
<dbReference type="UniPathway" id="UPA00340">
    <property type="reaction ID" value="UER00458"/>
</dbReference>
<gene>
    <name evidence="9" type="primary">ackA</name>
    <name evidence="11" type="ORF">C8N35_101748</name>
</gene>
<feature type="active site" description="Proton donor/acceptor" evidence="9">
    <location>
        <position position="152"/>
    </location>
</feature>
<dbReference type="InterPro" id="IPR004372">
    <property type="entry name" value="Ac/propionate_kinase"/>
</dbReference>
<accession>A0A2T5VG17</accession>
<comment type="pathway">
    <text evidence="9">Metabolic intermediate biosynthesis; acetyl-CoA biosynthesis; acetyl-CoA from acetate: step 1/2.</text>
</comment>
<dbReference type="HAMAP" id="MF_00020">
    <property type="entry name" value="Acetate_kinase"/>
    <property type="match status" value="1"/>
</dbReference>
<dbReference type="PANTHER" id="PTHR21060:SF21">
    <property type="entry name" value="ACETATE KINASE"/>
    <property type="match status" value="1"/>
</dbReference>
<keyword evidence="12" id="KW-1185">Reference proteome</keyword>
<evidence type="ECO:0000256" key="8">
    <source>
        <dbReference type="ARBA" id="ARBA00022842"/>
    </source>
</evidence>
<dbReference type="EMBL" id="QAYG01000001">
    <property type="protein sequence ID" value="PTW62701.1"/>
    <property type="molecule type" value="Genomic_DNA"/>
</dbReference>
<comment type="cofactor">
    <cofactor evidence="9">
        <name>Mg(2+)</name>
        <dbReference type="ChEBI" id="CHEBI:18420"/>
    </cofactor>
    <cofactor evidence="9">
        <name>Mn(2+)</name>
        <dbReference type="ChEBI" id="CHEBI:29035"/>
    </cofactor>
    <text evidence="9">Mg(2+). Can also accept Mn(2+).</text>
</comment>
<dbReference type="EC" id="2.7.2.1" evidence="9"/>
<evidence type="ECO:0000256" key="7">
    <source>
        <dbReference type="ARBA" id="ARBA00022840"/>
    </source>
</evidence>
<feature type="binding site" evidence="9">
    <location>
        <position position="9"/>
    </location>
    <ligand>
        <name>Mg(2+)</name>
        <dbReference type="ChEBI" id="CHEBI:18420"/>
    </ligand>
</feature>
<keyword evidence="3 9" id="KW-0808">Transferase</keyword>
<name>A0A2T5VG17_9HYPH</name>
<keyword evidence="2 9" id="KW-0963">Cytoplasm</keyword>
<dbReference type="Gene3D" id="3.30.420.40">
    <property type="match status" value="2"/>
</dbReference>
<dbReference type="PANTHER" id="PTHR21060">
    <property type="entry name" value="ACETATE KINASE"/>
    <property type="match status" value="1"/>
</dbReference>
<evidence type="ECO:0000313" key="12">
    <source>
        <dbReference type="Proteomes" id="UP000244081"/>
    </source>
</evidence>
<dbReference type="PRINTS" id="PR00471">
    <property type="entry name" value="ACETATEKNASE"/>
</dbReference>
<comment type="subunit">
    <text evidence="9">Homodimer.</text>
</comment>
<keyword evidence="8 9" id="KW-0460">Magnesium</keyword>
<feature type="site" description="Transition state stabilizer" evidence="9">
    <location>
        <position position="183"/>
    </location>
</feature>
<evidence type="ECO:0000313" key="11">
    <source>
        <dbReference type="EMBL" id="PTW62701.1"/>
    </source>
</evidence>
<dbReference type="Proteomes" id="UP000244081">
    <property type="component" value="Unassembled WGS sequence"/>
</dbReference>
<dbReference type="GO" id="GO:0006083">
    <property type="term" value="P:acetate metabolic process"/>
    <property type="evidence" value="ECO:0007669"/>
    <property type="project" value="TreeGrafter"/>
</dbReference>
<feature type="site" description="Transition state stabilizer" evidence="9">
    <location>
        <position position="243"/>
    </location>
</feature>
<evidence type="ECO:0000256" key="6">
    <source>
        <dbReference type="ARBA" id="ARBA00022777"/>
    </source>
</evidence>
<feature type="binding site" evidence="9">
    <location>
        <position position="16"/>
    </location>
    <ligand>
        <name>ATP</name>
        <dbReference type="ChEBI" id="CHEBI:30616"/>
    </ligand>
</feature>
<dbReference type="Pfam" id="PF00871">
    <property type="entry name" value="Acetate_kinase"/>
    <property type="match status" value="1"/>
</dbReference>
<sequence length="399" mass="42495">MRSSVLVLNAGSSSIKFALYAVAHVTIDAVEICRGKVTGIGTTPAFDAESGDGQGLSHRPLDPSGISDHASALAVILDFLHEAFPDQKVDAVGHRVVHGGPHHFQPLLLTEANEAELDLCAALAPLHAPHNMAGIRAAQAAFPAVPQIACFDTAFHRHHPWVSDTFALPRNYFDEGVRRYGFHGLSYEYVSQKLREIAPDVAQGRVIVGHLGAGASICGIREGRSVCSSMGFTALDGLPMGTRCGQIDPGVLLYLLGEKGMSVEEVTDLLYNKSGLLGLSGISSDMRTLEKSDDPRAREAIDYFAHRIRREIGALAAVIGGVDALVFTGGIGENSPLLREIVCQELGWLGFALDEEKNAANEIEIAAPSSVRCFAIPTNEEIVIARHTARLAGYASSAA</sequence>
<dbReference type="SUPFAM" id="SSF53067">
    <property type="entry name" value="Actin-like ATPase domain"/>
    <property type="match status" value="2"/>
</dbReference>
<dbReference type="AlphaFoldDB" id="A0A2T5VG17"/>
<proteinExistence type="inferred from homology"/>
<feature type="binding site" evidence="9">
    <location>
        <position position="95"/>
    </location>
    <ligand>
        <name>substrate</name>
    </ligand>
</feature>
<dbReference type="RefSeq" id="WP_107988234.1">
    <property type="nucleotide sequence ID" value="NZ_QAYG01000001.1"/>
</dbReference>
<dbReference type="PROSITE" id="PS01075">
    <property type="entry name" value="ACETATE_KINASE_1"/>
    <property type="match status" value="1"/>
</dbReference>
<keyword evidence="7 9" id="KW-0067">ATP-binding</keyword>